<sequence length="337" mass="37253">MDSGSLPPSITEPIIAAYAQGIRPAFAFILIPAIFSAMLVPLFIMLLTLSTPQLRRGPIFILNTAAICFGLILAVAAYLTAQMETILSSFRAITKGEDLVYTILDAWVPWLAEFVLLFRVCIVFPRAQLPFVLAFSVLLKIGRGVINILFTIGWAKGLFRPETMNQFEVLEQLNPVYFKLGYTLELLDNAYISALFLWRLGRTGRVFNSESIGRFDHKESYSDRLKNLFWIASTNFVFPIIFSVSQIATLFRGHMTTAAGLHLANCYVEIISTVFATIWSSTASFAEATKGTLASSIRFAQPRTSPGLPIELHIDQVISVTTDSLPIQGQEGKPGGV</sequence>
<protein>
    <submittedName>
        <fullName evidence="2">Uncharacterized protein</fullName>
    </submittedName>
</protein>
<feature type="transmembrane region" description="Helical" evidence="1">
    <location>
        <begin position="25"/>
        <end position="47"/>
    </location>
</feature>
<feature type="transmembrane region" description="Helical" evidence="1">
    <location>
        <begin position="99"/>
        <end position="124"/>
    </location>
</feature>
<keyword evidence="3" id="KW-1185">Reference proteome</keyword>
<gene>
    <name evidence="2" type="ORF">MYCIT1_LOCUS2165</name>
</gene>
<evidence type="ECO:0000256" key="1">
    <source>
        <dbReference type="SAM" id="Phobius"/>
    </source>
</evidence>
<keyword evidence="1" id="KW-1133">Transmembrane helix</keyword>
<organism evidence="2 3">
    <name type="scientific">Mycena citricolor</name>
    <dbReference type="NCBI Taxonomy" id="2018698"/>
    <lineage>
        <taxon>Eukaryota</taxon>
        <taxon>Fungi</taxon>
        <taxon>Dikarya</taxon>
        <taxon>Basidiomycota</taxon>
        <taxon>Agaricomycotina</taxon>
        <taxon>Agaricomycetes</taxon>
        <taxon>Agaricomycetidae</taxon>
        <taxon>Agaricales</taxon>
        <taxon>Marasmiineae</taxon>
        <taxon>Mycenaceae</taxon>
        <taxon>Mycena</taxon>
    </lineage>
</organism>
<feature type="transmembrane region" description="Helical" evidence="1">
    <location>
        <begin position="131"/>
        <end position="155"/>
    </location>
</feature>
<feature type="transmembrane region" description="Helical" evidence="1">
    <location>
        <begin position="59"/>
        <end position="79"/>
    </location>
</feature>
<evidence type="ECO:0000313" key="3">
    <source>
        <dbReference type="Proteomes" id="UP001295794"/>
    </source>
</evidence>
<proteinExistence type="predicted"/>
<dbReference type="EMBL" id="CAVNYO010000031">
    <property type="protein sequence ID" value="CAK5263010.1"/>
    <property type="molecule type" value="Genomic_DNA"/>
</dbReference>
<dbReference type="AlphaFoldDB" id="A0AAD2GTS2"/>
<reference evidence="2" key="1">
    <citation type="submission" date="2023-11" db="EMBL/GenBank/DDBJ databases">
        <authorList>
            <person name="De Vega J J."/>
            <person name="De Vega J J."/>
        </authorList>
    </citation>
    <scope>NUCLEOTIDE SEQUENCE</scope>
</reference>
<feature type="transmembrane region" description="Helical" evidence="1">
    <location>
        <begin position="228"/>
        <end position="251"/>
    </location>
</feature>
<name>A0AAD2GTS2_9AGAR</name>
<keyword evidence="1" id="KW-0472">Membrane</keyword>
<evidence type="ECO:0000313" key="2">
    <source>
        <dbReference type="EMBL" id="CAK5263010.1"/>
    </source>
</evidence>
<keyword evidence="1" id="KW-0812">Transmembrane</keyword>
<dbReference type="Proteomes" id="UP001295794">
    <property type="component" value="Unassembled WGS sequence"/>
</dbReference>
<comment type="caution">
    <text evidence="2">The sequence shown here is derived from an EMBL/GenBank/DDBJ whole genome shotgun (WGS) entry which is preliminary data.</text>
</comment>
<accession>A0AAD2GTS2</accession>